<evidence type="ECO:0000313" key="8">
    <source>
        <dbReference type="Proteomes" id="UP000030377"/>
    </source>
</evidence>
<evidence type="ECO:0000256" key="2">
    <source>
        <dbReference type="ARBA" id="ARBA00023015"/>
    </source>
</evidence>
<dbReference type="NCBIfam" id="TIGR02937">
    <property type="entry name" value="sigma70-ECF"/>
    <property type="match status" value="1"/>
</dbReference>
<dbReference type="PANTHER" id="PTHR43133:SF51">
    <property type="entry name" value="RNA POLYMERASE SIGMA FACTOR"/>
    <property type="match status" value="1"/>
</dbReference>
<evidence type="ECO:0000256" key="3">
    <source>
        <dbReference type="ARBA" id="ARBA00023082"/>
    </source>
</evidence>
<dbReference type="InterPro" id="IPR014284">
    <property type="entry name" value="RNA_pol_sigma-70_dom"/>
</dbReference>
<sequence>MSATAISLDLFEAARLGDPQAIASLLETAQPDIRRYARATCRSSADAEDATQEAMWILFRHVGTIRSLVAFSAWLFSVVRRECLRLARKAGLVPSIDDGEAEALLLSRSEADLRLDVAAAFEALPAHYRDVALMRDVKEMTIDEIAAALGASRQTVKARLHRARALMREYLTR</sequence>
<reference evidence="7 8" key="1">
    <citation type="submission" date="2014-09" db="EMBL/GenBank/DDBJ databases">
        <title>Draft genome of Bradyrhizobium japonicum Is-34.</title>
        <authorList>
            <person name="Tsurumaru H."/>
            <person name="Yamakawa T."/>
            <person name="Hashimoto S."/>
            <person name="Okizaki K."/>
            <person name="Kanesaki Y."/>
            <person name="Yoshikawa H."/>
            <person name="Yajima S."/>
        </authorList>
    </citation>
    <scope>NUCLEOTIDE SEQUENCE [LARGE SCALE GENOMIC DNA]</scope>
    <source>
        <strain evidence="7 8">Is-34</strain>
    </source>
</reference>
<feature type="domain" description="RNA polymerase sigma factor 70 region 4 type 2" evidence="6">
    <location>
        <begin position="116"/>
        <end position="166"/>
    </location>
</feature>
<proteinExistence type="inferred from homology"/>
<name>A0A0A3XQ81_BRAJP</name>
<dbReference type="Proteomes" id="UP000030377">
    <property type="component" value="Unassembled WGS sequence"/>
</dbReference>
<accession>A0A0A3XQ81</accession>
<dbReference type="Pfam" id="PF04542">
    <property type="entry name" value="Sigma70_r2"/>
    <property type="match status" value="1"/>
</dbReference>
<dbReference type="SUPFAM" id="SSF88659">
    <property type="entry name" value="Sigma3 and sigma4 domains of RNA polymerase sigma factors"/>
    <property type="match status" value="1"/>
</dbReference>
<dbReference type="InterPro" id="IPR007627">
    <property type="entry name" value="RNA_pol_sigma70_r2"/>
</dbReference>
<protein>
    <submittedName>
        <fullName evidence="7">RNA polymerase sigma24 factor</fullName>
    </submittedName>
</protein>
<dbReference type="Gene3D" id="1.10.10.10">
    <property type="entry name" value="Winged helix-like DNA-binding domain superfamily/Winged helix DNA-binding domain"/>
    <property type="match status" value="1"/>
</dbReference>
<dbReference type="RefSeq" id="WP_028157610.1">
    <property type="nucleotide sequence ID" value="NZ_JANUDC010000001.1"/>
</dbReference>
<evidence type="ECO:0000256" key="4">
    <source>
        <dbReference type="ARBA" id="ARBA00023163"/>
    </source>
</evidence>
<evidence type="ECO:0000259" key="6">
    <source>
        <dbReference type="Pfam" id="PF08281"/>
    </source>
</evidence>
<evidence type="ECO:0000313" key="7">
    <source>
        <dbReference type="EMBL" id="KGT76577.1"/>
    </source>
</evidence>
<gene>
    <name evidence="7" type="ORF">MA20_27805</name>
</gene>
<dbReference type="InterPro" id="IPR013325">
    <property type="entry name" value="RNA_pol_sigma_r2"/>
</dbReference>
<comment type="caution">
    <text evidence="7">The sequence shown here is derived from an EMBL/GenBank/DDBJ whole genome shotgun (WGS) entry which is preliminary data.</text>
</comment>
<comment type="similarity">
    <text evidence="1">Belongs to the sigma-70 factor family. ECF subfamily.</text>
</comment>
<dbReference type="InterPro" id="IPR013324">
    <property type="entry name" value="RNA_pol_sigma_r3/r4-like"/>
</dbReference>
<feature type="domain" description="RNA polymerase sigma-70 region 2" evidence="5">
    <location>
        <begin position="26"/>
        <end position="90"/>
    </location>
</feature>
<dbReference type="Pfam" id="PF08281">
    <property type="entry name" value="Sigma70_r4_2"/>
    <property type="match status" value="1"/>
</dbReference>
<dbReference type="STRING" id="375.BKD09_RS30025"/>
<dbReference type="GO" id="GO:0003677">
    <property type="term" value="F:DNA binding"/>
    <property type="evidence" value="ECO:0007669"/>
    <property type="project" value="InterPro"/>
</dbReference>
<dbReference type="Gene3D" id="1.10.1740.10">
    <property type="match status" value="1"/>
</dbReference>
<dbReference type="InterPro" id="IPR013249">
    <property type="entry name" value="RNA_pol_sigma70_r4_t2"/>
</dbReference>
<dbReference type="GO" id="GO:0006352">
    <property type="term" value="P:DNA-templated transcription initiation"/>
    <property type="evidence" value="ECO:0007669"/>
    <property type="project" value="InterPro"/>
</dbReference>
<keyword evidence="2" id="KW-0805">Transcription regulation</keyword>
<dbReference type="AlphaFoldDB" id="A0A0A3XQ81"/>
<dbReference type="EMBL" id="JRPN01000020">
    <property type="protein sequence ID" value="KGT76577.1"/>
    <property type="molecule type" value="Genomic_DNA"/>
</dbReference>
<evidence type="ECO:0000259" key="5">
    <source>
        <dbReference type="Pfam" id="PF04542"/>
    </source>
</evidence>
<keyword evidence="3" id="KW-0731">Sigma factor</keyword>
<evidence type="ECO:0000256" key="1">
    <source>
        <dbReference type="ARBA" id="ARBA00010641"/>
    </source>
</evidence>
<dbReference type="GO" id="GO:0016987">
    <property type="term" value="F:sigma factor activity"/>
    <property type="evidence" value="ECO:0007669"/>
    <property type="project" value="UniProtKB-KW"/>
</dbReference>
<dbReference type="InterPro" id="IPR036388">
    <property type="entry name" value="WH-like_DNA-bd_sf"/>
</dbReference>
<dbReference type="CDD" id="cd06171">
    <property type="entry name" value="Sigma70_r4"/>
    <property type="match status" value="1"/>
</dbReference>
<dbReference type="InterPro" id="IPR039425">
    <property type="entry name" value="RNA_pol_sigma-70-like"/>
</dbReference>
<dbReference type="SUPFAM" id="SSF88946">
    <property type="entry name" value="Sigma2 domain of RNA polymerase sigma factors"/>
    <property type="match status" value="1"/>
</dbReference>
<dbReference type="PANTHER" id="PTHR43133">
    <property type="entry name" value="RNA POLYMERASE ECF-TYPE SIGMA FACTO"/>
    <property type="match status" value="1"/>
</dbReference>
<keyword evidence="4" id="KW-0804">Transcription</keyword>
<organism evidence="7 8">
    <name type="scientific">Bradyrhizobium japonicum</name>
    <dbReference type="NCBI Taxonomy" id="375"/>
    <lineage>
        <taxon>Bacteria</taxon>
        <taxon>Pseudomonadati</taxon>
        <taxon>Pseudomonadota</taxon>
        <taxon>Alphaproteobacteria</taxon>
        <taxon>Hyphomicrobiales</taxon>
        <taxon>Nitrobacteraceae</taxon>
        <taxon>Bradyrhizobium</taxon>
    </lineage>
</organism>